<dbReference type="EMBL" id="BLLF01000275">
    <property type="protein sequence ID" value="GFH09925.1"/>
    <property type="molecule type" value="Genomic_DNA"/>
</dbReference>
<proteinExistence type="predicted"/>
<feature type="region of interest" description="Disordered" evidence="1">
    <location>
        <begin position="1"/>
        <end position="35"/>
    </location>
</feature>
<accession>A0A699YKU8</accession>
<name>A0A699YKU8_HAELA</name>
<evidence type="ECO:0000256" key="1">
    <source>
        <dbReference type="SAM" id="MobiDB-lite"/>
    </source>
</evidence>
<feature type="region of interest" description="Disordered" evidence="1">
    <location>
        <begin position="57"/>
        <end position="91"/>
    </location>
</feature>
<dbReference type="Proteomes" id="UP000485058">
    <property type="component" value="Unassembled WGS sequence"/>
</dbReference>
<protein>
    <submittedName>
        <fullName evidence="2">Uncharacterized protein</fullName>
    </submittedName>
</protein>
<evidence type="ECO:0000313" key="3">
    <source>
        <dbReference type="Proteomes" id="UP000485058"/>
    </source>
</evidence>
<comment type="caution">
    <text evidence="2">The sequence shown here is derived from an EMBL/GenBank/DDBJ whole genome shotgun (WGS) entry which is preliminary data.</text>
</comment>
<dbReference type="AlphaFoldDB" id="A0A699YKU8"/>
<evidence type="ECO:0000313" key="2">
    <source>
        <dbReference type="EMBL" id="GFH09925.1"/>
    </source>
</evidence>
<sequence>MDRFVPCQPSSAGNSNGDDGSNDDGSASSEGRRHPAHHSQYSWTYCCLLAAVTGVRAPPGSNSTLRMSPKKSYSTSKVLPQRKHAQRESQV</sequence>
<organism evidence="2 3">
    <name type="scientific">Haematococcus lacustris</name>
    <name type="common">Green alga</name>
    <name type="synonym">Haematococcus pluvialis</name>
    <dbReference type="NCBI Taxonomy" id="44745"/>
    <lineage>
        <taxon>Eukaryota</taxon>
        <taxon>Viridiplantae</taxon>
        <taxon>Chlorophyta</taxon>
        <taxon>core chlorophytes</taxon>
        <taxon>Chlorophyceae</taxon>
        <taxon>CS clade</taxon>
        <taxon>Chlamydomonadales</taxon>
        <taxon>Haematococcaceae</taxon>
        <taxon>Haematococcus</taxon>
    </lineage>
</organism>
<keyword evidence="3" id="KW-1185">Reference proteome</keyword>
<feature type="compositionally biased region" description="Low complexity" evidence="1">
    <location>
        <begin position="10"/>
        <end position="29"/>
    </location>
</feature>
<reference evidence="2 3" key="1">
    <citation type="submission" date="2020-02" db="EMBL/GenBank/DDBJ databases">
        <title>Draft genome sequence of Haematococcus lacustris strain NIES-144.</title>
        <authorList>
            <person name="Morimoto D."/>
            <person name="Nakagawa S."/>
            <person name="Yoshida T."/>
            <person name="Sawayama S."/>
        </authorList>
    </citation>
    <scope>NUCLEOTIDE SEQUENCE [LARGE SCALE GENOMIC DNA]</scope>
    <source>
        <strain evidence="2 3">NIES-144</strain>
    </source>
</reference>
<feature type="compositionally biased region" description="Polar residues" evidence="1">
    <location>
        <begin position="60"/>
        <end position="78"/>
    </location>
</feature>
<gene>
    <name evidence="2" type="ORF">HaLaN_05156</name>
</gene>